<dbReference type="InterPro" id="IPR034891">
    <property type="entry name" value="PB1_NLP"/>
</dbReference>
<feature type="domain" description="RWP-RK" evidence="6">
    <location>
        <begin position="408"/>
        <end position="516"/>
    </location>
</feature>
<sequence>MDQLLWEEEEASSSSLSLGLKERVTCAMGHLQEVMGGEKELLIQLWVPVERGRTRVLSTEEQPYSLNPIAQSQSLALYRDASAGYSFAAEGGSDQLVGLPGRVFLRRMAEWTPDVRFFRSEEYPRIGYARRYKVRASLALPLFHGHCGNCVAVMEMVTTHHTLDYGSQLHTISHALQAFDLRSSETSIVPPSLKPHTDDLHREVASILQGVSSSYGLPLAITWGHQDSCLSALVSACYAADQDSLCFLATCSDHHLLPGEGIAGTAFATKKQCFATDVAILSKWSYPLSHYARMFDLHAALAIPLLNRRNRTVQFVLEFFFPRDCLDTHTQRLTLTSQLSLGFQSSPHLMVDDQLARDTPTDHSSGSAEQLVAQVSPEAKDHKGKQVSVSWEYQRQELKLASFSSPSSSFSLENRKRKTKAEKDITLETLRQHFAGSLKDAAKNIGGASSIICSFGYIYDDYDGINYLVAVCPTTLKRICRHHGISRWPSRKIKKVGHSLRKLQVVMDSVEGVQGSLHLASFYSSFPQLQSSSSSSFPLLNPNQTVHVPPKSPPSSSGSQSSSGSSTCCSSEEQQLQLGGFHKPALSHPQLLTLSCMQEEQRPVRVTSSLPPLPSAAAPRKDKDGMKVKAMFGDSKTRMSLQPHWRLTDLRREIAKRFGIDDVLTSNFSLKYLDDDQEWVLLTCDADLEECMQVYKSSLKETIRILVHHPLSSFL</sequence>
<dbReference type="InterPro" id="IPR003035">
    <property type="entry name" value="RWP-RK_dom"/>
</dbReference>
<evidence type="ECO:0000259" key="7">
    <source>
        <dbReference type="PROSITE" id="PS51745"/>
    </source>
</evidence>
<evidence type="ECO:0000256" key="5">
    <source>
        <dbReference type="SAM" id="MobiDB-lite"/>
    </source>
</evidence>
<dbReference type="Pfam" id="PF02042">
    <property type="entry name" value="RWP-RK"/>
    <property type="match status" value="1"/>
</dbReference>
<accession>A0AAU9SX68</accession>
<feature type="region of interest" description="Disordered" evidence="5">
    <location>
        <begin position="603"/>
        <end position="624"/>
    </location>
</feature>
<dbReference type="InterPro" id="IPR000270">
    <property type="entry name" value="PB1_dom"/>
</dbReference>
<dbReference type="Pfam" id="PF00564">
    <property type="entry name" value="PB1"/>
    <property type="match status" value="1"/>
</dbReference>
<dbReference type="GO" id="GO:0003700">
    <property type="term" value="F:DNA-binding transcription factor activity"/>
    <property type="evidence" value="ECO:0007669"/>
    <property type="project" value="InterPro"/>
</dbReference>
<protein>
    <submittedName>
        <fullName evidence="8">Uncharacterized protein</fullName>
    </submittedName>
</protein>
<dbReference type="Pfam" id="PF22922">
    <property type="entry name" value="GAF_NLP"/>
    <property type="match status" value="2"/>
</dbReference>
<evidence type="ECO:0000313" key="9">
    <source>
        <dbReference type="Proteomes" id="UP000836841"/>
    </source>
</evidence>
<dbReference type="PROSITE" id="PS51519">
    <property type="entry name" value="RWP_RK"/>
    <property type="match status" value="1"/>
</dbReference>
<dbReference type="SUPFAM" id="SSF55781">
    <property type="entry name" value="GAF domain-like"/>
    <property type="match status" value="1"/>
</dbReference>
<dbReference type="EMBL" id="OU466863">
    <property type="protein sequence ID" value="CAH2075792.1"/>
    <property type="molecule type" value="Genomic_DNA"/>
</dbReference>
<keyword evidence="3" id="KW-0804">Transcription</keyword>
<feature type="compositionally biased region" description="Low complexity" evidence="5">
    <location>
        <begin position="554"/>
        <end position="569"/>
    </location>
</feature>
<keyword evidence="4" id="KW-0539">Nucleus</keyword>
<organism evidence="8 9">
    <name type="scientific">Thlaspi arvense</name>
    <name type="common">Field penny-cress</name>
    <dbReference type="NCBI Taxonomy" id="13288"/>
    <lineage>
        <taxon>Eukaryota</taxon>
        <taxon>Viridiplantae</taxon>
        <taxon>Streptophyta</taxon>
        <taxon>Embryophyta</taxon>
        <taxon>Tracheophyta</taxon>
        <taxon>Spermatophyta</taxon>
        <taxon>Magnoliopsida</taxon>
        <taxon>eudicotyledons</taxon>
        <taxon>Gunneridae</taxon>
        <taxon>Pentapetalae</taxon>
        <taxon>rosids</taxon>
        <taxon>malvids</taxon>
        <taxon>Brassicales</taxon>
        <taxon>Brassicaceae</taxon>
        <taxon>Thlaspideae</taxon>
        <taxon>Thlaspi</taxon>
    </lineage>
</organism>
<dbReference type="AlphaFoldDB" id="A0AAU9SX68"/>
<evidence type="ECO:0000313" key="8">
    <source>
        <dbReference type="EMBL" id="CAH2075792.1"/>
    </source>
</evidence>
<dbReference type="SUPFAM" id="SSF54277">
    <property type="entry name" value="CAD &amp; PB1 domains"/>
    <property type="match status" value="1"/>
</dbReference>
<keyword evidence="1" id="KW-0805">Transcription regulation</keyword>
<dbReference type="PROSITE" id="PS51745">
    <property type="entry name" value="PB1"/>
    <property type="match status" value="1"/>
</dbReference>
<evidence type="ECO:0000256" key="4">
    <source>
        <dbReference type="ARBA" id="ARBA00023242"/>
    </source>
</evidence>
<name>A0AAU9SX68_THLAR</name>
<evidence type="ECO:0000259" key="6">
    <source>
        <dbReference type="PROSITE" id="PS51519"/>
    </source>
</evidence>
<keyword evidence="2" id="KW-0238">DNA-binding</keyword>
<feature type="domain" description="PB1" evidence="7">
    <location>
        <begin position="625"/>
        <end position="710"/>
    </location>
</feature>
<dbReference type="InterPro" id="IPR055081">
    <property type="entry name" value="NLP1-9_GAF"/>
</dbReference>
<proteinExistence type="predicted"/>
<evidence type="ECO:0000256" key="3">
    <source>
        <dbReference type="ARBA" id="ARBA00023163"/>
    </source>
</evidence>
<evidence type="ECO:0000256" key="2">
    <source>
        <dbReference type="ARBA" id="ARBA00023125"/>
    </source>
</evidence>
<reference evidence="8 9" key="1">
    <citation type="submission" date="2022-03" db="EMBL/GenBank/DDBJ databases">
        <authorList>
            <person name="Nunn A."/>
            <person name="Chopra R."/>
            <person name="Nunn A."/>
            <person name="Contreras Garrido A."/>
        </authorList>
    </citation>
    <scope>NUCLEOTIDE SEQUENCE [LARGE SCALE GENOMIC DNA]</scope>
</reference>
<evidence type="ECO:0000256" key="1">
    <source>
        <dbReference type="ARBA" id="ARBA00023015"/>
    </source>
</evidence>
<dbReference type="PANTHER" id="PTHR32002">
    <property type="entry name" value="PROTEIN NLP8"/>
    <property type="match status" value="1"/>
</dbReference>
<dbReference type="CDD" id="cd06407">
    <property type="entry name" value="PB1_NLP"/>
    <property type="match status" value="1"/>
</dbReference>
<dbReference type="SMART" id="SM00666">
    <property type="entry name" value="PB1"/>
    <property type="match status" value="1"/>
</dbReference>
<dbReference type="Gene3D" id="3.10.20.90">
    <property type="entry name" value="Phosphatidylinositol 3-kinase Catalytic Subunit, Chain A, domain 1"/>
    <property type="match status" value="1"/>
</dbReference>
<gene>
    <name evidence="8" type="ORF">TAV2_LOCUS23017</name>
</gene>
<dbReference type="InterPro" id="IPR045012">
    <property type="entry name" value="NLP"/>
</dbReference>
<dbReference type="GO" id="GO:0003677">
    <property type="term" value="F:DNA binding"/>
    <property type="evidence" value="ECO:0007669"/>
    <property type="project" value="UniProtKB-KW"/>
</dbReference>
<keyword evidence="9" id="KW-1185">Reference proteome</keyword>
<dbReference type="InterPro" id="IPR053793">
    <property type="entry name" value="PB1-like"/>
</dbReference>
<dbReference type="Proteomes" id="UP000836841">
    <property type="component" value="Chromosome 7"/>
</dbReference>
<feature type="region of interest" description="Disordered" evidence="5">
    <location>
        <begin position="540"/>
        <end position="569"/>
    </location>
</feature>
<dbReference type="PANTHER" id="PTHR32002:SF31">
    <property type="entry name" value="PROTEIN NLP3"/>
    <property type="match status" value="1"/>
</dbReference>